<protein>
    <submittedName>
        <fullName evidence="1">Uncharacterized protein</fullName>
    </submittedName>
</protein>
<dbReference type="Pfam" id="PF21983">
    <property type="entry name" value="NikA-like"/>
    <property type="match status" value="1"/>
</dbReference>
<dbReference type="EMBL" id="CP002400">
    <property type="protein sequence ID" value="ADU26051.1"/>
    <property type="molecule type" value="Genomic_DNA"/>
</dbReference>
<dbReference type="eggNOG" id="ENOG502ZTUJ">
    <property type="taxonomic scope" value="Bacteria"/>
</dbReference>
<evidence type="ECO:0000313" key="2">
    <source>
        <dbReference type="Proteomes" id="UP000001551"/>
    </source>
</evidence>
<sequence>MAKERGVGIYFKVSEKERGLIGKRCEEAGIRNLSAYLRKMALNGYIIRLDITTLKDLVRLMHVTANNVNQIARRINETHSVYFEDMQDLQQGYSQVWSGVRNVLRELSKLT</sequence>
<dbReference type="RefSeq" id="WP_013484432.1">
    <property type="nucleotide sequence ID" value="NC_014828.1"/>
</dbReference>
<reference evidence="1 2" key="1">
    <citation type="submission" date="2010-12" db="EMBL/GenBank/DDBJ databases">
        <title>Complete sequence of Ethanoligenens harbinense YUAN-3.</title>
        <authorList>
            <person name="Lucas S."/>
            <person name="Copeland A."/>
            <person name="Lapidus A."/>
            <person name="Cheng J.-F."/>
            <person name="Bruce D."/>
            <person name="Goodwin L."/>
            <person name="Pitluck S."/>
            <person name="Chertkov O."/>
            <person name="Misra M."/>
            <person name="Detter J.C."/>
            <person name="Han C."/>
            <person name="Tapia R."/>
            <person name="Land M."/>
            <person name="Hauser L."/>
            <person name="Jeffries C."/>
            <person name="Kyrpides N."/>
            <person name="Ivanova N."/>
            <person name="Mikhailova N."/>
            <person name="Wang A."/>
            <person name="Mouttaki H."/>
            <person name="He Z."/>
            <person name="Zhou J."/>
            <person name="Hemme C.L."/>
            <person name="Woyke T."/>
        </authorList>
    </citation>
    <scope>NUCLEOTIDE SEQUENCE [LARGE SCALE GENOMIC DNA]</scope>
    <source>
        <strain evidence="2">DSM 18485 / JCM 12961 / CGMCC 1.5033 / YUAN-3</strain>
    </source>
</reference>
<dbReference type="AlphaFoldDB" id="E6U8Y7"/>
<dbReference type="Proteomes" id="UP000001551">
    <property type="component" value="Chromosome"/>
</dbReference>
<accession>E6U8Y7</accession>
<keyword evidence="2" id="KW-1185">Reference proteome</keyword>
<proteinExistence type="predicted"/>
<name>E6U8Y7_ETHHY</name>
<dbReference type="KEGG" id="eha:Ethha_0466"/>
<dbReference type="HOGENOM" id="CLU_137404_3_0_9"/>
<evidence type="ECO:0000313" key="1">
    <source>
        <dbReference type="EMBL" id="ADU26051.1"/>
    </source>
</evidence>
<gene>
    <name evidence="1" type="ordered locus">Ethha_0466</name>
</gene>
<organism evidence="1 2">
    <name type="scientific">Ethanoligenens harbinense (strain DSM 18485 / JCM 12961 / CGMCC 1.5033 / YUAN-3)</name>
    <dbReference type="NCBI Taxonomy" id="663278"/>
    <lineage>
        <taxon>Bacteria</taxon>
        <taxon>Bacillati</taxon>
        <taxon>Bacillota</taxon>
        <taxon>Clostridia</taxon>
        <taxon>Eubacteriales</taxon>
        <taxon>Oscillospiraceae</taxon>
        <taxon>Ethanoligenens</taxon>
    </lineage>
</organism>
<dbReference type="STRING" id="663278.Ethha_0466"/>
<dbReference type="InterPro" id="IPR053842">
    <property type="entry name" value="NikA-like"/>
</dbReference>